<organism evidence="14 15">
    <name type="scientific">Solanum verrucosum</name>
    <dbReference type="NCBI Taxonomy" id="315347"/>
    <lineage>
        <taxon>Eukaryota</taxon>
        <taxon>Viridiplantae</taxon>
        <taxon>Streptophyta</taxon>
        <taxon>Embryophyta</taxon>
        <taxon>Tracheophyta</taxon>
        <taxon>Spermatophyta</taxon>
        <taxon>Magnoliopsida</taxon>
        <taxon>eudicotyledons</taxon>
        <taxon>Gunneridae</taxon>
        <taxon>Pentapetalae</taxon>
        <taxon>asterids</taxon>
        <taxon>lamiids</taxon>
        <taxon>Solanales</taxon>
        <taxon>Solanaceae</taxon>
        <taxon>Solanoideae</taxon>
        <taxon>Solaneae</taxon>
        <taxon>Solanum</taxon>
    </lineage>
</organism>
<dbReference type="AlphaFoldDB" id="A0AAF0TCU8"/>
<feature type="transmembrane region" description="Helical" evidence="12">
    <location>
        <begin position="100"/>
        <end position="127"/>
    </location>
</feature>
<keyword evidence="7 12" id="KW-1133">Transmembrane helix</keyword>
<keyword evidence="4" id="KW-0633">Potassium transport</keyword>
<evidence type="ECO:0000313" key="14">
    <source>
        <dbReference type="EMBL" id="WMV15457.1"/>
    </source>
</evidence>
<keyword evidence="9 12" id="KW-0472">Membrane</keyword>
<evidence type="ECO:0000256" key="11">
    <source>
        <dbReference type="ARBA" id="ARBA00038187"/>
    </source>
</evidence>
<sequence>MLEVNGSDADDLVVKKSQLCAGLFDHVGFKSSCDFLKVHPDCSSGGFFDYLKFYYCGCNGSAWAFVVFGVWLAALFYLLGNTAADYFCGSLEKLASLLKLSPTVAGVVLLPLGNGAPDVFASIAAFVGSGAGDVGLNSVLGGAVFVTCIVVGAVSLCVADQDVQVDKKCFVRDIVFFIVTLMSLLLILIVGEVSVIATIAFVLIYVVYAFVVAANEILRKHARRLRLDVVTPLLPVRTQEEDSVYSSLLDVETEDNSIQSHGSLPQWMWASNVAIYSNQSLRVHDGERPLWGWIDEGVEVKSPSFSCSQLCSLLELPLTVPRRLTIPLVEEETWSKPYAVGSATLAPVLLAALWNTQDNVSYLGRSVAIVLGISVGCTLGILAYKHTRADRPPQMFLLPWVLGGFIMSIVWFYMIANELVALLVGLGVVLGVNPSILGLTVLAWGNSMGDLVSNVALAMNGGDGVQIALSGCYAGPMFNTLIGLGVSLFLGAWSEKPSSFILPRDRSLFYTICFLLFGLLWALVVLPKNDMRPNKMLGVGLIIIYLVFLSVRLSSAMGIVSLFGLSD</sequence>
<accession>A0AAF0TCU8</accession>
<dbReference type="GO" id="GO:0015297">
    <property type="term" value="F:antiporter activity"/>
    <property type="evidence" value="ECO:0007669"/>
    <property type="project" value="UniProtKB-KW"/>
</dbReference>
<evidence type="ECO:0000256" key="6">
    <source>
        <dbReference type="ARBA" id="ARBA00022958"/>
    </source>
</evidence>
<feature type="transmembrane region" description="Helical" evidence="12">
    <location>
        <begin position="196"/>
        <end position="218"/>
    </location>
</feature>
<evidence type="ECO:0000256" key="5">
    <source>
        <dbReference type="ARBA" id="ARBA00022692"/>
    </source>
</evidence>
<keyword evidence="3" id="KW-0050">Antiport</keyword>
<keyword evidence="8" id="KW-0915">Sodium</keyword>
<dbReference type="Pfam" id="PF01699">
    <property type="entry name" value="Na_Ca_ex"/>
    <property type="match status" value="2"/>
</dbReference>
<keyword evidence="10" id="KW-0406">Ion transport</keyword>
<dbReference type="Gene3D" id="1.20.1420.30">
    <property type="entry name" value="NCX, central ion-binding region"/>
    <property type="match status" value="2"/>
</dbReference>
<proteinExistence type="inferred from homology"/>
<dbReference type="FunFam" id="1.20.1420.30:FF:000028">
    <property type="entry name" value="Cation/calcium exchanger 5"/>
    <property type="match status" value="1"/>
</dbReference>
<evidence type="ECO:0000256" key="9">
    <source>
        <dbReference type="ARBA" id="ARBA00023136"/>
    </source>
</evidence>
<feature type="domain" description="Sodium/calcium exchanger membrane region" evidence="13">
    <location>
        <begin position="69"/>
        <end position="212"/>
    </location>
</feature>
<gene>
    <name evidence="14" type="ORF">MTR67_008842</name>
</gene>
<reference evidence="14" key="1">
    <citation type="submission" date="2023-08" db="EMBL/GenBank/DDBJ databases">
        <title>A de novo genome assembly of Solanum verrucosum Schlechtendal, a Mexican diploid species geographically isolated from the other diploid A-genome species in potato relatives.</title>
        <authorList>
            <person name="Hosaka K."/>
        </authorList>
    </citation>
    <scope>NUCLEOTIDE SEQUENCE</scope>
    <source>
        <tissue evidence="14">Young leaves</tissue>
    </source>
</reference>
<feature type="transmembrane region" description="Helical" evidence="12">
    <location>
        <begin position="139"/>
        <end position="158"/>
    </location>
</feature>
<keyword evidence="10" id="KW-0739">Sodium transport</keyword>
<name>A0AAF0TCU8_SOLVR</name>
<evidence type="ECO:0000256" key="10">
    <source>
        <dbReference type="ARBA" id="ARBA00023201"/>
    </source>
</evidence>
<feature type="transmembrane region" description="Helical" evidence="12">
    <location>
        <begin position="396"/>
        <end position="414"/>
    </location>
</feature>
<comment type="subcellular location">
    <subcellularLocation>
        <location evidence="1">Membrane</location>
        <topology evidence="1">Multi-pass membrane protein</topology>
    </subcellularLocation>
</comment>
<dbReference type="Proteomes" id="UP001234989">
    <property type="component" value="Chromosome 2"/>
</dbReference>
<evidence type="ECO:0000256" key="7">
    <source>
        <dbReference type="ARBA" id="ARBA00022989"/>
    </source>
</evidence>
<evidence type="ECO:0000256" key="3">
    <source>
        <dbReference type="ARBA" id="ARBA00022449"/>
    </source>
</evidence>
<keyword evidence="5 12" id="KW-0812">Transmembrane</keyword>
<feature type="transmembrane region" description="Helical" evidence="12">
    <location>
        <begin position="60"/>
        <end position="79"/>
    </location>
</feature>
<evidence type="ECO:0000259" key="13">
    <source>
        <dbReference type="Pfam" id="PF01699"/>
    </source>
</evidence>
<keyword evidence="2" id="KW-0813">Transport</keyword>
<feature type="transmembrane region" description="Helical" evidence="12">
    <location>
        <begin position="420"/>
        <end position="444"/>
    </location>
</feature>
<dbReference type="EMBL" id="CP133613">
    <property type="protein sequence ID" value="WMV15457.1"/>
    <property type="molecule type" value="Genomic_DNA"/>
</dbReference>
<dbReference type="InterPro" id="IPR004837">
    <property type="entry name" value="NaCa_Exmemb"/>
</dbReference>
<dbReference type="PANTHER" id="PTHR12266:SF0">
    <property type="entry name" value="MITOCHONDRIAL SODIUM_CALCIUM EXCHANGER PROTEIN"/>
    <property type="match status" value="1"/>
</dbReference>
<comment type="similarity">
    <text evidence="11">Belongs to the Ca(2+):cation antiporter (CaCA) (TC 2.A.19) family. Cation/calcium exchanger (CCX) subfamily.</text>
</comment>
<evidence type="ECO:0000313" key="15">
    <source>
        <dbReference type="Proteomes" id="UP001234989"/>
    </source>
</evidence>
<keyword evidence="15" id="KW-1185">Reference proteome</keyword>
<feature type="transmembrane region" description="Helical" evidence="12">
    <location>
        <begin position="538"/>
        <end position="565"/>
    </location>
</feature>
<dbReference type="GO" id="GO:0016020">
    <property type="term" value="C:membrane"/>
    <property type="evidence" value="ECO:0007669"/>
    <property type="project" value="UniProtKB-SubCell"/>
</dbReference>
<evidence type="ECO:0000256" key="4">
    <source>
        <dbReference type="ARBA" id="ARBA00022538"/>
    </source>
</evidence>
<dbReference type="InterPro" id="IPR051359">
    <property type="entry name" value="CaCA_antiporter"/>
</dbReference>
<evidence type="ECO:0000256" key="12">
    <source>
        <dbReference type="SAM" id="Phobius"/>
    </source>
</evidence>
<evidence type="ECO:0000256" key="8">
    <source>
        <dbReference type="ARBA" id="ARBA00023053"/>
    </source>
</evidence>
<feature type="transmembrane region" description="Helical" evidence="12">
    <location>
        <begin position="362"/>
        <end position="384"/>
    </location>
</feature>
<dbReference type="GO" id="GO:0006814">
    <property type="term" value="P:sodium ion transport"/>
    <property type="evidence" value="ECO:0007669"/>
    <property type="project" value="UniProtKB-KW"/>
</dbReference>
<protein>
    <recommendedName>
        <fullName evidence="13">Sodium/calcium exchanger membrane region domain-containing protein</fullName>
    </recommendedName>
</protein>
<feature type="transmembrane region" description="Helical" evidence="12">
    <location>
        <begin position="508"/>
        <end position="526"/>
    </location>
</feature>
<feature type="transmembrane region" description="Helical" evidence="12">
    <location>
        <begin position="465"/>
        <end position="488"/>
    </location>
</feature>
<dbReference type="GO" id="GO:0006813">
    <property type="term" value="P:potassium ion transport"/>
    <property type="evidence" value="ECO:0007669"/>
    <property type="project" value="UniProtKB-KW"/>
</dbReference>
<keyword evidence="6" id="KW-0630">Potassium</keyword>
<dbReference type="PANTHER" id="PTHR12266">
    <property type="entry name" value="NA+/CA2+ K+ INDEPENDENT EXCHANGER"/>
    <property type="match status" value="1"/>
</dbReference>
<feature type="transmembrane region" description="Helical" evidence="12">
    <location>
        <begin position="170"/>
        <end position="190"/>
    </location>
</feature>
<evidence type="ECO:0000256" key="2">
    <source>
        <dbReference type="ARBA" id="ARBA00022448"/>
    </source>
</evidence>
<feature type="domain" description="Sodium/calcium exchanger membrane region" evidence="13">
    <location>
        <begin position="401"/>
        <end position="552"/>
    </location>
</feature>
<dbReference type="GO" id="GO:0008324">
    <property type="term" value="F:monoatomic cation transmembrane transporter activity"/>
    <property type="evidence" value="ECO:0007669"/>
    <property type="project" value="TreeGrafter"/>
</dbReference>
<dbReference type="InterPro" id="IPR044880">
    <property type="entry name" value="NCX_ion-bd_dom_sf"/>
</dbReference>
<evidence type="ECO:0000256" key="1">
    <source>
        <dbReference type="ARBA" id="ARBA00004141"/>
    </source>
</evidence>